<feature type="chain" id="PRO_5047012891" description="Lipoprotein" evidence="1">
    <location>
        <begin position="22"/>
        <end position="142"/>
    </location>
</feature>
<protein>
    <recommendedName>
        <fullName evidence="4">Lipoprotein</fullName>
    </recommendedName>
</protein>
<organism evidence="2 3">
    <name type="scientific">Flavobacterium kayseriense</name>
    <dbReference type="NCBI Taxonomy" id="2764714"/>
    <lineage>
        <taxon>Bacteria</taxon>
        <taxon>Pseudomonadati</taxon>
        <taxon>Bacteroidota</taxon>
        <taxon>Flavobacteriia</taxon>
        <taxon>Flavobacteriales</taxon>
        <taxon>Flavobacteriaceae</taxon>
        <taxon>Flavobacterium</taxon>
    </lineage>
</organism>
<dbReference type="Proteomes" id="UP000629963">
    <property type="component" value="Unassembled WGS sequence"/>
</dbReference>
<dbReference type="RefSeq" id="WP_187008968.1">
    <property type="nucleotide sequence ID" value="NZ_JACRUI010000001.1"/>
</dbReference>
<evidence type="ECO:0000313" key="2">
    <source>
        <dbReference type="EMBL" id="MBC5840392.1"/>
    </source>
</evidence>
<keyword evidence="1" id="KW-0732">Signal</keyword>
<dbReference type="EMBL" id="JACRUJ010000001">
    <property type="protein sequence ID" value="MBC5840392.1"/>
    <property type="molecule type" value="Genomic_DNA"/>
</dbReference>
<gene>
    <name evidence="2" type="ORF">H8R23_03155</name>
</gene>
<sequence length="142" mass="16736">MKSFLLTFSLFLTLLSSGCQAQQLVKTIKDVYLLKNNEQRFLNKPLKNVLKELKPKIKSGYASNDNPFFFRFKFITHEQQKMQKSDTSWEDQVSLYVYVKNPIDWKWENRPESIGLAWTKEDAAKYGDLIVVRIKVINQPKE</sequence>
<evidence type="ECO:0008006" key="4">
    <source>
        <dbReference type="Google" id="ProtNLM"/>
    </source>
</evidence>
<accession>A0ABR7J4K2</accession>
<evidence type="ECO:0000256" key="1">
    <source>
        <dbReference type="SAM" id="SignalP"/>
    </source>
</evidence>
<dbReference type="PROSITE" id="PS51257">
    <property type="entry name" value="PROKAR_LIPOPROTEIN"/>
    <property type="match status" value="1"/>
</dbReference>
<comment type="caution">
    <text evidence="2">The sequence shown here is derived from an EMBL/GenBank/DDBJ whole genome shotgun (WGS) entry which is preliminary data.</text>
</comment>
<keyword evidence="3" id="KW-1185">Reference proteome</keyword>
<proteinExistence type="predicted"/>
<feature type="signal peptide" evidence="1">
    <location>
        <begin position="1"/>
        <end position="21"/>
    </location>
</feature>
<evidence type="ECO:0000313" key="3">
    <source>
        <dbReference type="Proteomes" id="UP000629963"/>
    </source>
</evidence>
<reference evidence="2 3" key="1">
    <citation type="submission" date="2020-08" db="EMBL/GenBank/DDBJ databases">
        <title>Description of novel Flavobacterium F-380 isolate.</title>
        <authorList>
            <person name="Saticioglu I.B."/>
            <person name="Duman M."/>
            <person name="Altun S."/>
        </authorList>
    </citation>
    <scope>NUCLEOTIDE SEQUENCE [LARGE SCALE GENOMIC DNA]</scope>
    <source>
        <strain evidence="2 3">F-380</strain>
    </source>
</reference>
<name>A0ABR7J4K2_9FLAO</name>